<reference evidence="3 4" key="1">
    <citation type="submission" date="2022-07" db="EMBL/GenBank/DDBJ databases">
        <title>Methylomonas rivi sp. nov., Methylomonas rosea sp. nov., Methylomonas aureus sp. nov. and Methylomonas subterranea sp. nov., four novel methanotrophs isolated from a freshwater creek and the deep terrestrial subsurface.</title>
        <authorList>
            <person name="Abin C."/>
            <person name="Sankaranarayanan K."/>
            <person name="Garner C."/>
            <person name="Sindelar R."/>
            <person name="Kotary K."/>
            <person name="Garner R."/>
            <person name="Barclay S."/>
            <person name="Lawson P."/>
            <person name="Krumholz L."/>
        </authorList>
    </citation>
    <scope>NUCLEOTIDE SEQUENCE [LARGE SCALE GENOMIC DNA]</scope>
    <source>
        <strain evidence="3 4">SURF-1</strain>
    </source>
</reference>
<dbReference type="PANTHER" id="PTHR37533">
    <property type="entry name" value="FLAGELLAR HOOK-LENGTH CONTROL PROTEIN"/>
    <property type="match status" value="1"/>
</dbReference>
<gene>
    <name evidence="3" type="ORF">NP603_10805</name>
</gene>
<keyword evidence="3" id="KW-0282">Flagellum</keyword>
<sequence length="452" mass="46289">MNIQSSNPLSMLSASDATAGLGAGMLGDGANAGLFSAAFLDQLAQLQQSLAANTAGSGGNLANLQQLSGLNAENLTGRNLQEFAALFGNNVPAATKLDQDIDLDDTMAALADVLQYLQSLDAAPAAAQLAAANSAVSTEDAESRAEAKGDEAAATIIGSPLPNAASPAEMPATQPSVPDDVLKNADALGQALAVVKKNAPDSGVQSRQDATALPAKGEPPAASAAAANAGFAKAFSGENPAGQDAQGNAGDQSATESDVVAPKNTAFSADHGKAFSAMAADIAQLSKSVDSVAANTAPSISRHLNHPEWNAELGEKLLWMHKQDIPSAEIRLNPEHMGPISIKIDVNQDQTSVSFTTQHAGVKEAIEAALPKLREMLGEQKLDLADVNVSQQHSDQKQGRESYQMAGDQRRGANQNPDLTDAGASNSSATDILDEIEAGRAIASNGLLSLFA</sequence>
<dbReference type="InterPro" id="IPR052563">
    <property type="entry name" value="FliK"/>
</dbReference>
<protein>
    <submittedName>
        <fullName evidence="3">Flagellar hook-length control protein FliK</fullName>
    </submittedName>
</protein>
<keyword evidence="3" id="KW-0969">Cilium</keyword>
<evidence type="ECO:0000313" key="4">
    <source>
        <dbReference type="Proteomes" id="UP001524569"/>
    </source>
</evidence>
<dbReference type="Pfam" id="PF02120">
    <property type="entry name" value="Flg_hook"/>
    <property type="match status" value="1"/>
</dbReference>
<feature type="region of interest" description="Disordered" evidence="1">
    <location>
        <begin position="158"/>
        <end position="180"/>
    </location>
</feature>
<keyword evidence="4" id="KW-1185">Reference proteome</keyword>
<proteinExistence type="predicted"/>
<feature type="region of interest" description="Disordered" evidence="1">
    <location>
        <begin position="388"/>
        <end position="426"/>
    </location>
</feature>
<dbReference type="Proteomes" id="UP001524569">
    <property type="component" value="Unassembled WGS sequence"/>
</dbReference>
<feature type="region of interest" description="Disordered" evidence="1">
    <location>
        <begin position="235"/>
        <end position="258"/>
    </location>
</feature>
<feature type="compositionally biased region" description="Polar residues" evidence="1">
    <location>
        <begin position="412"/>
        <end position="426"/>
    </location>
</feature>
<accession>A0ABT1UHD7</accession>
<dbReference type="EMBL" id="JANIBM010000010">
    <property type="protein sequence ID" value="MCQ8181600.1"/>
    <property type="molecule type" value="Genomic_DNA"/>
</dbReference>
<evidence type="ECO:0000259" key="2">
    <source>
        <dbReference type="Pfam" id="PF02120"/>
    </source>
</evidence>
<name>A0ABT1UHD7_9GAMM</name>
<comment type="caution">
    <text evidence="3">The sequence shown here is derived from an EMBL/GenBank/DDBJ whole genome shotgun (WGS) entry which is preliminary data.</text>
</comment>
<dbReference type="Gene3D" id="3.30.750.140">
    <property type="match status" value="1"/>
</dbReference>
<dbReference type="PANTHER" id="PTHR37533:SF2">
    <property type="entry name" value="FLAGELLAR HOOK-LENGTH CONTROL PROTEIN"/>
    <property type="match status" value="1"/>
</dbReference>
<organism evidence="3 4">
    <name type="scientific">Methylomonas aurea</name>
    <dbReference type="NCBI Taxonomy" id="2952224"/>
    <lineage>
        <taxon>Bacteria</taxon>
        <taxon>Pseudomonadati</taxon>
        <taxon>Pseudomonadota</taxon>
        <taxon>Gammaproteobacteria</taxon>
        <taxon>Methylococcales</taxon>
        <taxon>Methylococcaceae</taxon>
        <taxon>Methylomonas</taxon>
    </lineage>
</organism>
<dbReference type="CDD" id="cd17470">
    <property type="entry name" value="T3SS_Flik_C"/>
    <property type="match status" value="1"/>
</dbReference>
<dbReference type="RefSeq" id="WP_256610894.1">
    <property type="nucleotide sequence ID" value="NZ_JANIBM010000010.1"/>
</dbReference>
<dbReference type="InterPro" id="IPR038610">
    <property type="entry name" value="FliK-like_C_sf"/>
</dbReference>
<feature type="domain" description="Flagellar hook-length control protein-like C-terminal" evidence="2">
    <location>
        <begin position="315"/>
        <end position="397"/>
    </location>
</feature>
<keyword evidence="3" id="KW-0966">Cell projection</keyword>
<feature type="compositionally biased region" description="Polar residues" evidence="1">
    <location>
        <begin position="245"/>
        <end position="256"/>
    </location>
</feature>
<feature type="region of interest" description="Disordered" evidence="1">
    <location>
        <begin position="198"/>
        <end position="221"/>
    </location>
</feature>
<evidence type="ECO:0000313" key="3">
    <source>
        <dbReference type="EMBL" id="MCQ8181600.1"/>
    </source>
</evidence>
<evidence type="ECO:0000256" key="1">
    <source>
        <dbReference type="SAM" id="MobiDB-lite"/>
    </source>
</evidence>
<dbReference type="InterPro" id="IPR021136">
    <property type="entry name" value="Flagellar_hook_control-like_C"/>
</dbReference>